<protein>
    <submittedName>
        <fullName evidence="1">Uncharacterized protein</fullName>
    </submittedName>
</protein>
<accession>A0AAV4SLC2</accession>
<dbReference type="AlphaFoldDB" id="A0AAV4SLC2"/>
<reference evidence="1 2" key="1">
    <citation type="submission" date="2021-06" db="EMBL/GenBank/DDBJ databases">
        <title>Caerostris darwini draft genome.</title>
        <authorList>
            <person name="Kono N."/>
            <person name="Arakawa K."/>
        </authorList>
    </citation>
    <scope>NUCLEOTIDE SEQUENCE [LARGE SCALE GENOMIC DNA]</scope>
</reference>
<gene>
    <name evidence="1" type="ORF">CDAR_467741</name>
</gene>
<sequence length="96" mass="11138">MISQQSTSFRLGWGSRSPLIKFFLQVGLSFFLLLQKTLDYHLESRMAEVVKDMRLKTFFSLVAVVGRYKFLYSVHDESGRAENESALLTSVLNNRW</sequence>
<comment type="caution">
    <text evidence="1">The sequence shown here is derived from an EMBL/GenBank/DDBJ whole genome shotgun (WGS) entry which is preliminary data.</text>
</comment>
<keyword evidence="2" id="KW-1185">Reference proteome</keyword>
<evidence type="ECO:0000313" key="2">
    <source>
        <dbReference type="Proteomes" id="UP001054837"/>
    </source>
</evidence>
<name>A0AAV4SLC2_9ARAC</name>
<proteinExistence type="predicted"/>
<dbReference type="Proteomes" id="UP001054837">
    <property type="component" value="Unassembled WGS sequence"/>
</dbReference>
<organism evidence="1 2">
    <name type="scientific">Caerostris darwini</name>
    <dbReference type="NCBI Taxonomy" id="1538125"/>
    <lineage>
        <taxon>Eukaryota</taxon>
        <taxon>Metazoa</taxon>
        <taxon>Ecdysozoa</taxon>
        <taxon>Arthropoda</taxon>
        <taxon>Chelicerata</taxon>
        <taxon>Arachnida</taxon>
        <taxon>Araneae</taxon>
        <taxon>Araneomorphae</taxon>
        <taxon>Entelegynae</taxon>
        <taxon>Araneoidea</taxon>
        <taxon>Araneidae</taxon>
        <taxon>Caerostris</taxon>
    </lineage>
</organism>
<evidence type="ECO:0000313" key="1">
    <source>
        <dbReference type="EMBL" id="GIY34297.1"/>
    </source>
</evidence>
<dbReference type="EMBL" id="BPLQ01008052">
    <property type="protein sequence ID" value="GIY34297.1"/>
    <property type="molecule type" value="Genomic_DNA"/>
</dbReference>